<sequence>MTATVTRRSVLGAGAAGLATTLAAPSASASTPRSRTPNFVVVYVDDLGYGDLGCYGSPLVRTPVLDGMARRGMRFTDFYSGSPVCTPSRAALMTGCYGPRVNLPAVLFPYPRDVDEGISAEETTIAEYLKREGYATGIFGKWHLGDPASRAEHHPMEHGFDRYFGIPYSNDMDPVPLYDDREIVEEPVDQATITRRLSEQAVAFVREHADEPFFVYLAHHQPHEPLASEFAGRSAAGAHGDSVEEIDHYVGVLLDELDALGIREDTCVVFTSDNGPWYVGSAGDLYGRKAETYEGGMRVPFLVEWPGVVPRGATYREPGQLVDLLPTILAAVGARPDPGRVIDGHDLLTAWRTGRRVDRGDIFYYEGGNGRLNAVRRGDWKLHVSRAAGPYFTGRGFSSTAETPQLFNLRTDPEESYDLSEHRPELVEELADTIRAFDAALRADRAARYGS</sequence>
<gene>
    <name evidence="7" type="ORF">GCM10009809_34030</name>
</gene>
<dbReference type="InterPro" id="IPR017850">
    <property type="entry name" value="Alkaline_phosphatase_core_sf"/>
</dbReference>
<evidence type="ECO:0000256" key="3">
    <source>
        <dbReference type="ARBA" id="ARBA00022801"/>
    </source>
</evidence>
<keyword evidence="5" id="KW-0732">Signal</keyword>
<dbReference type="PROSITE" id="PS51318">
    <property type="entry name" value="TAT"/>
    <property type="match status" value="1"/>
</dbReference>
<dbReference type="Proteomes" id="UP001501138">
    <property type="component" value="Unassembled WGS sequence"/>
</dbReference>
<dbReference type="EMBL" id="BAAAPM010000008">
    <property type="protein sequence ID" value="GAA1736047.1"/>
    <property type="molecule type" value="Genomic_DNA"/>
</dbReference>
<feature type="signal peptide" evidence="5">
    <location>
        <begin position="1"/>
        <end position="29"/>
    </location>
</feature>
<keyword evidence="8" id="KW-1185">Reference proteome</keyword>
<feature type="chain" id="PRO_5047083144" description="Sulfatase N-terminal domain-containing protein" evidence="5">
    <location>
        <begin position="30"/>
        <end position="451"/>
    </location>
</feature>
<feature type="domain" description="Sulfatase N-terminal" evidence="6">
    <location>
        <begin position="37"/>
        <end position="333"/>
    </location>
</feature>
<evidence type="ECO:0000259" key="6">
    <source>
        <dbReference type="Pfam" id="PF00884"/>
    </source>
</evidence>
<dbReference type="Pfam" id="PF00884">
    <property type="entry name" value="Sulfatase"/>
    <property type="match status" value="1"/>
</dbReference>
<dbReference type="PANTHER" id="PTHR42693:SF53">
    <property type="entry name" value="ENDO-4-O-SULFATASE"/>
    <property type="match status" value="1"/>
</dbReference>
<name>A0ABP4VXD8_9MICO</name>
<evidence type="ECO:0000256" key="4">
    <source>
        <dbReference type="ARBA" id="ARBA00022837"/>
    </source>
</evidence>
<proteinExistence type="inferred from homology"/>
<keyword evidence="3" id="KW-0378">Hydrolase</keyword>
<comment type="caution">
    <text evidence="7">The sequence shown here is derived from an EMBL/GenBank/DDBJ whole genome shotgun (WGS) entry which is preliminary data.</text>
</comment>
<evidence type="ECO:0000256" key="2">
    <source>
        <dbReference type="ARBA" id="ARBA00022723"/>
    </source>
</evidence>
<evidence type="ECO:0000256" key="5">
    <source>
        <dbReference type="SAM" id="SignalP"/>
    </source>
</evidence>
<keyword evidence="4" id="KW-0106">Calcium</keyword>
<protein>
    <recommendedName>
        <fullName evidence="6">Sulfatase N-terminal domain-containing protein</fullName>
    </recommendedName>
</protein>
<dbReference type="InterPro" id="IPR050738">
    <property type="entry name" value="Sulfatase"/>
</dbReference>
<dbReference type="PROSITE" id="PS00523">
    <property type="entry name" value="SULFATASE_1"/>
    <property type="match status" value="1"/>
</dbReference>
<dbReference type="Gene3D" id="3.30.1120.10">
    <property type="match status" value="1"/>
</dbReference>
<comment type="similarity">
    <text evidence="1">Belongs to the sulfatase family.</text>
</comment>
<dbReference type="CDD" id="cd16026">
    <property type="entry name" value="GALNS_like"/>
    <property type="match status" value="1"/>
</dbReference>
<dbReference type="InterPro" id="IPR024607">
    <property type="entry name" value="Sulfatase_CS"/>
</dbReference>
<dbReference type="Gene3D" id="3.40.720.10">
    <property type="entry name" value="Alkaline Phosphatase, subunit A"/>
    <property type="match status" value="1"/>
</dbReference>
<evidence type="ECO:0000256" key="1">
    <source>
        <dbReference type="ARBA" id="ARBA00008779"/>
    </source>
</evidence>
<dbReference type="InterPro" id="IPR006311">
    <property type="entry name" value="TAT_signal"/>
</dbReference>
<dbReference type="RefSeq" id="WP_344249858.1">
    <property type="nucleotide sequence ID" value="NZ_BAAAPM010000008.1"/>
</dbReference>
<dbReference type="SUPFAM" id="SSF53649">
    <property type="entry name" value="Alkaline phosphatase-like"/>
    <property type="match status" value="1"/>
</dbReference>
<dbReference type="PANTHER" id="PTHR42693">
    <property type="entry name" value="ARYLSULFATASE FAMILY MEMBER"/>
    <property type="match status" value="1"/>
</dbReference>
<organism evidence="7 8">
    <name type="scientific">Isoptericola hypogeus</name>
    <dbReference type="NCBI Taxonomy" id="300179"/>
    <lineage>
        <taxon>Bacteria</taxon>
        <taxon>Bacillati</taxon>
        <taxon>Actinomycetota</taxon>
        <taxon>Actinomycetes</taxon>
        <taxon>Micrococcales</taxon>
        <taxon>Promicromonosporaceae</taxon>
        <taxon>Isoptericola</taxon>
    </lineage>
</organism>
<keyword evidence="2" id="KW-0479">Metal-binding</keyword>
<dbReference type="Pfam" id="PF14707">
    <property type="entry name" value="Sulfatase_C"/>
    <property type="match status" value="1"/>
</dbReference>
<evidence type="ECO:0000313" key="8">
    <source>
        <dbReference type="Proteomes" id="UP001501138"/>
    </source>
</evidence>
<evidence type="ECO:0000313" key="7">
    <source>
        <dbReference type="EMBL" id="GAA1736047.1"/>
    </source>
</evidence>
<accession>A0ABP4VXD8</accession>
<dbReference type="InterPro" id="IPR000917">
    <property type="entry name" value="Sulfatase_N"/>
</dbReference>
<reference evidence="8" key="1">
    <citation type="journal article" date="2019" name="Int. J. Syst. Evol. Microbiol.">
        <title>The Global Catalogue of Microorganisms (GCM) 10K type strain sequencing project: providing services to taxonomists for standard genome sequencing and annotation.</title>
        <authorList>
            <consortium name="The Broad Institute Genomics Platform"/>
            <consortium name="The Broad Institute Genome Sequencing Center for Infectious Disease"/>
            <person name="Wu L."/>
            <person name="Ma J."/>
        </authorList>
    </citation>
    <scope>NUCLEOTIDE SEQUENCE [LARGE SCALE GENOMIC DNA]</scope>
    <source>
        <strain evidence="8">JCM 15589</strain>
    </source>
</reference>